<sequence>MEESKNKGVLAREIKEQWKLAKDPRLYLLGPNLWLVDVASREEQRRIMALKEDLMKDHLHRLCEWTPNMHAIDPSIWITITGVPVHIWREEIFRALANFAGTVAEMDLDAFLGERLDRARVKILPFPTFQGELSIPIMVEKQQYLAQIKIEKAGKQSQQNKDKKKRRETASRRKVLRIWREKKVKLAPYTSAIVGHDWPIVESFLKSRRGRQRRSAPI</sequence>
<dbReference type="AlphaFoldDB" id="A0AAV7F658"/>
<name>A0AAV7F658_ARIFI</name>
<dbReference type="EMBL" id="JAINDJ010000002">
    <property type="protein sequence ID" value="KAG9456404.1"/>
    <property type="molecule type" value="Genomic_DNA"/>
</dbReference>
<reference evidence="1 2" key="1">
    <citation type="submission" date="2021-07" db="EMBL/GenBank/DDBJ databases">
        <title>The Aristolochia fimbriata genome: insights into angiosperm evolution, floral development and chemical biosynthesis.</title>
        <authorList>
            <person name="Jiao Y."/>
        </authorList>
    </citation>
    <scope>NUCLEOTIDE SEQUENCE [LARGE SCALE GENOMIC DNA]</scope>
    <source>
        <strain evidence="1">IBCAS-2021</strain>
        <tissue evidence="1">Leaf</tissue>
    </source>
</reference>
<dbReference type="Proteomes" id="UP000825729">
    <property type="component" value="Unassembled WGS sequence"/>
</dbReference>
<dbReference type="PANTHER" id="PTHR34427:SF5">
    <property type="entry name" value="DUF4283 DOMAIN-CONTAINING PROTEIN"/>
    <property type="match status" value="1"/>
</dbReference>
<keyword evidence="2" id="KW-1185">Reference proteome</keyword>
<dbReference type="PANTHER" id="PTHR34427">
    <property type="entry name" value="DUF4283 DOMAIN PROTEIN"/>
    <property type="match status" value="1"/>
</dbReference>
<gene>
    <name evidence="1" type="ORF">H6P81_000912</name>
</gene>
<protein>
    <recommendedName>
        <fullName evidence="3">DUF4283 domain-containing protein</fullName>
    </recommendedName>
</protein>
<organism evidence="1 2">
    <name type="scientific">Aristolochia fimbriata</name>
    <name type="common">White veined hardy Dutchman's pipe vine</name>
    <dbReference type="NCBI Taxonomy" id="158543"/>
    <lineage>
        <taxon>Eukaryota</taxon>
        <taxon>Viridiplantae</taxon>
        <taxon>Streptophyta</taxon>
        <taxon>Embryophyta</taxon>
        <taxon>Tracheophyta</taxon>
        <taxon>Spermatophyta</taxon>
        <taxon>Magnoliopsida</taxon>
        <taxon>Magnoliidae</taxon>
        <taxon>Piperales</taxon>
        <taxon>Aristolochiaceae</taxon>
        <taxon>Aristolochia</taxon>
    </lineage>
</organism>
<evidence type="ECO:0008006" key="3">
    <source>
        <dbReference type="Google" id="ProtNLM"/>
    </source>
</evidence>
<evidence type="ECO:0000313" key="2">
    <source>
        <dbReference type="Proteomes" id="UP000825729"/>
    </source>
</evidence>
<accession>A0AAV7F658</accession>
<comment type="caution">
    <text evidence="1">The sequence shown here is derived from an EMBL/GenBank/DDBJ whole genome shotgun (WGS) entry which is preliminary data.</text>
</comment>
<proteinExistence type="predicted"/>
<evidence type="ECO:0000313" key="1">
    <source>
        <dbReference type="EMBL" id="KAG9456404.1"/>
    </source>
</evidence>